<dbReference type="OrthoDB" id="2736476at2"/>
<proteinExistence type="predicted"/>
<evidence type="ECO:0000313" key="1">
    <source>
        <dbReference type="EMBL" id="RND01182.1"/>
    </source>
</evidence>
<sequence>MKYNKKAMTKLINQHRELHNELKKIKVEMGLEKNLAIKTLFHSMVADNGPYMKEYQELERMQ</sequence>
<comment type="caution">
    <text evidence="1">The sequence shown here is derived from an EMBL/GenBank/DDBJ whole genome shotgun (WGS) entry which is preliminary data.</text>
</comment>
<reference evidence="1 2" key="1">
    <citation type="journal article" date="2014" name="Int. J. Syst. Evol. Microbiol.">
        <title>Lysinibacillus halotolerans sp. nov., isolated from saline-alkaline soil.</title>
        <authorList>
            <person name="Kong D."/>
            <person name="Wang Y."/>
            <person name="Zhao B."/>
            <person name="Li Y."/>
            <person name="Song J."/>
            <person name="Zhai Y."/>
            <person name="Zhang C."/>
            <person name="Wang H."/>
            <person name="Chen X."/>
            <person name="Zhao B."/>
            <person name="Ruan Z."/>
        </authorList>
    </citation>
    <scope>NUCLEOTIDE SEQUENCE [LARGE SCALE GENOMIC DNA]</scope>
    <source>
        <strain evidence="1 2">MCCC 1A12703</strain>
    </source>
</reference>
<evidence type="ECO:0000313" key="2">
    <source>
        <dbReference type="Proteomes" id="UP000279909"/>
    </source>
</evidence>
<dbReference type="RefSeq" id="WP_122970750.1">
    <property type="nucleotide sequence ID" value="NZ_RHLQ01000003.1"/>
</dbReference>
<dbReference type="Proteomes" id="UP000279909">
    <property type="component" value="Unassembled WGS sequence"/>
</dbReference>
<accession>A0A3M8HFI2</accession>
<name>A0A3M8HFI2_9BACI</name>
<keyword evidence="2" id="KW-1185">Reference proteome</keyword>
<dbReference type="AlphaFoldDB" id="A0A3M8HFI2"/>
<dbReference type="EMBL" id="RHLQ01000003">
    <property type="protein sequence ID" value="RND01182.1"/>
    <property type="molecule type" value="Genomic_DNA"/>
</dbReference>
<protein>
    <submittedName>
        <fullName evidence="1">Uncharacterized protein</fullName>
    </submittedName>
</protein>
<organism evidence="1 2">
    <name type="scientific">Lysinibacillus halotolerans</name>
    <dbReference type="NCBI Taxonomy" id="1368476"/>
    <lineage>
        <taxon>Bacteria</taxon>
        <taxon>Bacillati</taxon>
        <taxon>Bacillota</taxon>
        <taxon>Bacilli</taxon>
        <taxon>Bacillales</taxon>
        <taxon>Bacillaceae</taxon>
        <taxon>Lysinibacillus</taxon>
    </lineage>
</organism>
<gene>
    <name evidence="1" type="ORF">EC501_02730</name>
</gene>